<name>A0ACA9KEE1_9GLOM</name>
<comment type="caution">
    <text evidence="1">The sequence shown here is derived from an EMBL/GenBank/DDBJ whole genome shotgun (WGS) entry which is preliminary data.</text>
</comment>
<proteinExistence type="predicted"/>
<dbReference type="EMBL" id="CAJVPW010000841">
    <property type="protein sequence ID" value="CAG8467465.1"/>
    <property type="molecule type" value="Genomic_DNA"/>
</dbReference>
<keyword evidence="2" id="KW-1185">Reference proteome</keyword>
<evidence type="ECO:0000313" key="2">
    <source>
        <dbReference type="Proteomes" id="UP000789366"/>
    </source>
</evidence>
<protein>
    <submittedName>
        <fullName evidence="1">15530_t:CDS:1</fullName>
    </submittedName>
</protein>
<dbReference type="Proteomes" id="UP000789366">
    <property type="component" value="Unassembled WGS sequence"/>
</dbReference>
<accession>A0ACA9KEE1</accession>
<sequence length="74" mass="8891">MASQQQRNNFRLNPAANEQLLAIKKKTHNKRQNYFAYLEKPCEVRIRIERVNNNHLMEDYDMCKWLNLLKNGGQ</sequence>
<organism evidence="1 2">
    <name type="scientific">Cetraspora pellucida</name>
    <dbReference type="NCBI Taxonomy" id="1433469"/>
    <lineage>
        <taxon>Eukaryota</taxon>
        <taxon>Fungi</taxon>
        <taxon>Fungi incertae sedis</taxon>
        <taxon>Mucoromycota</taxon>
        <taxon>Glomeromycotina</taxon>
        <taxon>Glomeromycetes</taxon>
        <taxon>Diversisporales</taxon>
        <taxon>Gigasporaceae</taxon>
        <taxon>Cetraspora</taxon>
    </lineage>
</organism>
<evidence type="ECO:0000313" key="1">
    <source>
        <dbReference type="EMBL" id="CAG8467465.1"/>
    </source>
</evidence>
<reference evidence="1" key="1">
    <citation type="submission" date="2021-06" db="EMBL/GenBank/DDBJ databases">
        <authorList>
            <person name="Kallberg Y."/>
            <person name="Tangrot J."/>
            <person name="Rosling A."/>
        </authorList>
    </citation>
    <scope>NUCLEOTIDE SEQUENCE</scope>
    <source>
        <strain evidence="1">28 12/20/2015</strain>
    </source>
</reference>
<gene>
    <name evidence="1" type="ORF">SPELUC_LOCUS1539</name>
</gene>